<comment type="function">
    <text evidence="1">Has kinase activity and phosphorylates inositol-1,3,4,5,6-pentakisphosphate (Ins(1,3,4,5,6)P5) to produce 1,2,3,4,5,6-hexakisphosphate (InsP6), also known as phytate.</text>
</comment>
<dbReference type="GO" id="GO:0035299">
    <property type="term" value="F:inositol-1,3,4,5,6-pentakisphosphate 2-kinase activity"/>
    <property type="evidence" value="ECO:0007669"/>
    <property type="project" value="UniProtKB-EC"/>
</dbReference>
<dbReference type="PANTHER" id="PTHR14456:SF2">
    <property type="entry name" value="INOSITOL-PENTAKISPHOSPHATE 2-KINASE"/>
    <property type="match status" value="1"/>
</dbReference>
<evidence type="ECO:0000256" key="4">
    <source>
        <dbReference type="ARBA" id="ARBA00014846"/>
    </source>
</evidence>
<comment type="similarity">
    <text evidence="2">Belongs to the IPK1 type 1 family.</text>
</comment>
<evidence type="ECO:0000256" key="3">
    <source>
        <dbReference type="ARBA" id="ARBA00012023"/>
    </source>
</evidence>
<keyword evidence="5" id="KW-0808">Transferase</keyword>
<dbReference type="InterPro" id="IPR009286">
    <property type="entry name" value="Ins_P5_2-kin"/>
</dbReference>
<evidence type="ECO:0000256" key="10">
    <source>
        <dbReference type="ARBA" id="ARBA00030342"/>
    </source>
</evidence>
<name>A0A2U3EJS4_PURLI</name>
<feature type="region of interest" description="Disordered" evidence="11">
    <location>
        <begin position="132"/>
        <end position="166"/>
    </location>
</feature>
<feature type="region of interest" description="Disordered" evidence="11">
    <location>
        <begin position="520"/>
        <end position="548"/>
    </location>
</feature>
<evidence type="ECO:0000256" key="5">
    <source>
        <dbReference type="ARBA" id="ARBA00022679"/>
    </source>
</evidence>
<evidence type="ECO:0000256" key="2">
    <source>
        <dbReference type="ARBA" id="ARBA00008305"/>
    </source>
</evidence>
<dbReference type="EMBL" id="LCWV01000003">
    <property type="protein sequence ID" value="PWI74732.1"/>
    <property type="molecule type" value="Genomic_DNA"/>
</dbReference>
<evidence type="ECO:0000256" key="1">
    <source>
        <dbReference type="ARBA" id="ARBA00003979"/>
    </source>
</evidence>
<evidence type="ECO:0000256" key="7">
    <source>
        <dbReference type="ARBA" id="ARBA00022777"/>
    </source>
</evidence>
<proteinExistence type="inferred from homology"/>
<reference evidence="12 13" key="1">
    <citation type="journal article" date="2016" name="Front. Microbiol.">
        <title>Genome and transcriptome sequences reveal the specific parasitism of the nematophagous Purpureocillium lilacinum 36-1.</title>
        <authorList>
            <person name="Xie J."/>
            <person name="Li S."/>
            <person name="Mo C."/>
            <person name="Xiao X."/>
            <person name="Peng D."/>
            <person name="Wang G."/>
            <person name="Xiao Y."/>
        </authorList>
    </citation>
    <scope>NUCLEOTIDE SEQUENCE [LARGE SCALE GENOMIC DNA]</scope>
    <source>
        <strain evidence="12 13">36-1</strain>
    </source>
</reference>
<evidence type="ECO:0000256" key="6">
    <source>
        <dbReference type="ARBA" id="ARBA00022741"/>
    </source>
</evidence>
<dbReference type="PANTHER" id="PTHR14456">
    <property type="entry name" value="INOSITOL POLYPHOSPHATE KINASE 1"/>
    <property type="match status" value="1"/>
</dbReference>
<protein>
    <recommendedName>
        <fullName evidence="4">Inositol-pentakisphosphate 2-kinase</fullName>
        <ecNumber evidence="3">2.7.1.158</ecNumber>
    </recommendedName>
    <alternativeName>
        <fullName evidence="10">Inositol-1,3,4,5,6-pentakisphosphate 2-kinase</fullName>
    </alternativeName>
    <alternativeName>
        <fullName evidence="9">Ins(1,3,4,5,6)P5 2-kinase</fullName>
    </alternativeName>
</protein>
<dbReference type="AlphaFoldDB" id="A0A2U3EJS4"/>
<evidence type="ECO:0000256" key="8">
    <source>
        <dbReference type="ARBA" id="ARBA00022840"/>
    </source>
</evidence>
<feature type="compositionally biased region" description="Low complexity" evidence="11">
    <location>
        <begin position="494"/>
        <end position="505"/>
    </location>
</feature>
<dbReference type="EC" id="2.7.1.158" evidence="3"/>
<evidence type="ECO:0000313" key="13">
    <source>
        <dbReference type="Proteomes" id="UP000245956"/>
    </source>
</evidence>
<keyword evidence="6" id="KW-0547">Nucleotide-binding</keyword>
<sequence length="1004" mass="109252">MRADRWRVEEQASEASEICLEEVSRLGVVVARESWPGMLEAPGRVSRLSTVMRGELWVHGCWGDPAAFHSSGLTGVLRAWAAPVSVMSLWAGLRLARRIVDAIDAGSARIAQLIATAQNLDRMEAARNQIRPGGLAEGHSHPRPPVACDPAMASPRANRNRAGGGIHQMTSPCWQPLAATSSRGCVQRPGRVTRAARININNARQNGPRFVSDITHLLAWRGLTGRECGCVSYEQNPFVPRVPAPGGTSIPKKAWPGLLAGGAIVAAMLPNPVSASLLVPWRPCVARVYAAACPFHVTWPGCAPLVGCARCIDDASTALSKESRVVLGSPTRRAEQAKESPRRLLPSLLKTPETQRAANLGTLFCPQPALLYLRSARPLGDRAIFCISAIASARAPTLPSFHRCEAASSRIAQNPPQGVFESGLGDLSPSRGRCCAPSPGPETCSRAASSAAPEVVPCIDLQTRAPIMALQAVPPQRAQDSSAAPRPQAPDGSADGAADATADVDTRDATVIATAAAVAADDDRRAAQSLTSSKPTPPRCAPGAADRALDQDDCSWITPKDMAMIYALGGTDSATRPRADTLRQQRIRRLPRGTRPVRLIGEGSANAVFEFRVPRRNGGGYDFSGLLLRVAKVPTLDHPPTYNYLVQQKFYQSAIKPLLGTYAIRQELVILRKSGIVEELNKHLRDIDETRKDKFKGTFIGQTDWGFLVEDMRPDSESLYCTATSRATVLIPLAEPEDSILIEFKPKWLSQSPSAPKDAVRCRQCAMELRNLIHDPSCSRTMPDKKPCPLTLDTDDAPPQASSPFRIAPKLAFADEREHYRAVLSNVARHPAIHDLKLQQIRHDKLGPLFAEPSDPRFVVAMTLRDCTCFVQLHRRDRSVKLRMGDFDWKDPLVKFERWRKAEQELIERGFYTARWILCSGVFYRPPTLCALECAAISPSKHAEIINIRGKVEAGHANGDNAMVEEKAGTKLFNHTAEVASLQRLLEPFRIDTANDKAAAGGQA</sequence>
<dbReference type="GO" id="GO:0005524">
    <property type="term" value="F:ATP binding"/>
    <property type="evidence" value="ECO:0007669"/>
    <property type="project" value="UniProtKB-KW"/>
</dbReference>
<evidence type="ECO:0000256" key="11">
    <source>
        <dbReference type="SAM" id="MobiDB-lite"/>
    </source>
</evidence>
<dbReference type="Proteomes" id="UP000245956">
    <property type="component" value="Unassembled WGS sequence"/>
</dbReference>
<gene>
    <name evidence="12" type="ORF">PCL_08046</name>
</gene>
<keyword evidence="7 12" id="KW-0418">Kinase</keyword>
<evidence type="ECO:0000313" key="12">
    <source>
        <dbReference type="EMBL" id="PWI74732.1"/>
    </source>
</evidence>
<evidence type="ECO:0000256" key="9">
    <source>
        <dbReference type="ARBA" id="ARBA00029574"/>
    </source>
</evidence>
<comment type="caution">
    <text evidence="12">The sequence shown here is derived from an EMBL/GenBank/DDBJ whole genome shotgun (WGS) entry which is preliminary data.</text>
</comment>
<accession>A0A2U3EJS4</accession>
<feature type="region of interest" description="Disordered" evidence="11">
    <location>
        <begin position="473"/>
        <end position="505"/>
    </location>
</feature>
<organism evidence="12 13">
    <name type="scientific">Purpureocillium lilacinum</name>
    <name type="common">Paecilomyces lilacinus</name>
    <dbReference type="NCBI Taxonomy" id="33203"/>
    <lineage>
        <taxon>Eukaryota</taxon>
        <taxon>Fungi</taxon>
        <taxon>Dikarya</taxon>
        <taxon>Ascomycota</taxon>
        <taxon>Pezizomycotina</taxon>
        <taxon>Sordariomycetes</taxon>
        <taxon>Hypocreomycetidae</taxon>
        <taxon>Hypocreales</taxon>
        <taxon>Ophiocordycipitaceae</taxon>
        <taxon>Purpureocillium</taxon>
    </lineage>
</organism>
<dbReference type="Pfam" id="PF06090">
    <property type="entry name" value="Ins_P5_2-kin"/>
    <property type="match status" value="2"/>
</dbReference>
<dbReference type="GO" id="GO:0032958">
    <property type="term" value="P:inositol phosphate biosynthetic process"/>
    <property type="evidence" value="ECO:0007669"/>
    <property type="project" value="TreeGrafter"/>
</dbReference>
<keyword evidence="8" id="KW-0067">ATP-binding</keyword>
<dbReference type="GO" id="GO:0005634">
    <property type="term" value="C:nucleus"/>
    <property type="evidence" value="ECO:0007669"/>
    <property type="project" value="TreeGrafter"/>
</dbReference>